<dbReference type="EMBL" id="AUSU01009419">
    <property type="protein sequence ID" value="EPS58227.1"/>
    <property type="molecule type" value="Genomic_DNA"/>
</dbReference>
<dbReference type="OrthoDB" id="1734902at2759"/>
<feature type="non-terminal residue" evidence="1">
    <location>
        <position position="1"/>
    </location>
</feature>
<reference evidence="1 2" key="1">
    <citation type="journal article" date="2013" name="BMC Genomics">
        <title>The miniature genome of a carnivorous plant Genlisea aurea contains a low number of genes and short non-coding sequences.</title>
        <authorList>
            <person name="Leushkin E.V."/>
            <person name="Sutormin R.A."/>
            <person name="Nabieva E.R."/>
            <person name="Penin A.A."/>
            <person name="Kondrashov A.S."/>
            <person name="Logacheva M.D."/>
        </authorList>
    </citation>
    <scope>NUCLEOTIDE SEQUENCE [LARGE SCALE GENOMIC DNA]</scope>
</reference>
<proteinExistence type="predicted"/>
<gene>
    <name evidence="1" type="ORF">M569_16589</name>
</gene>
<evidence type="ECO:0000313" key="1">
    <source>
        <dbReference type="EMBL" id="EPS58227.1"/>
    </source>
</evidence>
<protein>
    <submittedName>
        <fullName evidence="1">Uncharacterized protein</fullName>
    </submittedName>
</protein>
<comment type="caution">
    <text evidence="1">The sequence shown here is derived from an EMBL/GenBank/DDBJ whole genome shotgun (WGS) entry which is preliminary data.</text>
</comment>
<dbReference type="Proteomes" id="UP000015453">
    <property type="component" value="Unassembled WGS sequence"/>
</dbReference>
<evidence type="ECO:0000313" key="2">
    <source>
        <dbReference type="Proteomes" id="UP000015453"/>
    </source>
</evidence>
<feature type="non-terminal residue" evidence="1">
    <location>
        <position position="220"/>
    </location>
</feature>
<sequence>QTSPSILAGKDDVVAEILRKSETKGGKYVFHIPTVANGVELQLHELSNHLHSLRMEGEITYELKDQAFCYSVSEVPNDVCSLAATLTRWLDEVETCKVRKLDAMFSAATSAAKLCRSQQSAFLRRKILDYFSENGSHVEEEEAPPLLLEQDSPFLRADIKVFVNSNGHSKLNPRAVARILHGLGSPAFPSSTWSRTHFWGRYLQTDFKAVIEAAKAELIS</sequence>
<dbReference type="AlphaFoldDB" id="S8DFS2"/>
<organism evidence="1 2">
    <name type="scientific">Genlisea aurea</name>
    <dbReference type="NCBI Taxonomy" id="192259"/>
    <lineage>
        <taxon>Eukaryota</taxon>
        <taxon>Viridiplantae</taxon>
        <taxon>Streptophyta</taxon>
        <taxon>Embryophyta</taxon>
        <taxon>Tracheophyta</taxon>
        <taxon>Spermatophyta</taxon>
        <taxon>Magnoliopsida</taxon>
        <taxon>eudicotyledons</taxon>
        <taxon>Gunneridae</taxon>
        <taxon>Pentapetalae</taxon>
        <taxon>asterids</taxon>
        <taxon>lamiids</taxon>
        <taxon>Lamiales</taxon>
        <taxon>Lentibulariaceae</taxon>
        <taxon>Genlisea</taxon>
    </lineage>
</organism>
<accession>S8DFS2</accession>
<keyword evidence="2" id="KW-1185">Reference proteome</keyword>
<name>S8DFS2_9LAMI</name>